<protein>
    <submittedName>
        <fullName evidence="1">4927_t:CDS:1</fullName>
    </submittedName>
</protein>
<keyword evidence="2" id="KW-1185">Reference proteome</keyword>
<evidence type="ECO:0000313" key="1">
    <source>
        <dbReference type="EMBL" id="CAG8503992.1"/>
    </source>
</evidence>
<name>A0ACA9L1R2_9GLOM</name>
<feature type="non-terminal residue" evidence="1">
    <location>
        <position position="1"/>
    </location>
</feature>
<reference evidence="1" key="1">
    <citation type="submission" date="2021-06" db="EMBL/GenBank/DDBJ databases">
        <authorList>
            <person name="Kallberg Y."/>
            <person name="Tangrot J."/>
            <person name="Rosling A."/>
        </authorList>
    </citation>
    <scope>NUCLEOTIDE SEQUENCE</scope>
    <source>
        <strain evidence="1">AU212A</strain>
    </source>
</reference>
<sequence length="148" mass="16724">NPESNTGVPITGIYRTPSPGSQPTTYIRPLTKHSDIAKNYYFDRDARRNYPRLATYTQTDVAKLIAVSHLKSDQEGSQESIPTEMTIPEKLDLTEAITSAPVLYSTEKLPPVPGNSLYRWKKSEDADDPDPGYIKFNAFKDLYQRNLI</sequence>
<comment type="caution">
    <text evidence="1">The sequence shown here is derived from an EMBL/GenBank/DDBJ whole genome shotgun (WGS) entry which is preliminary data.</text>
</comment>
<organism evidence="1 2">
    <name type="scientific">Scutellospora calospora</name>
    <dbReference type="NCBI Taxonomy" id="85575"/>
    <lineage>
        <taxon>Eukaryota</taxon>
        <taxon>Fungi</taxon>
        <taxon>Fungi incertae sedis</taxon>
        <taxon>Mucoromycota</taxon>
        <taxon>Glomeromycotina</taxon>
        <taxon>Glomeromycetes</taxon>
        <taxon>Diversisporales</taxon>
        <taxon>Gigasporaceae</taxon>
        <taxon>Scutellospora</taxon>
    </lineage>
</organism>
<gene>
    <name evidence="1" type="ORF">SCALOS_LOCUS3369</name>
</gene>
<dbReference type="EMBL" id="CAJVPM010003642">
    <property type="protein sequence ID" value="CAG8503992.1"/>
    <property type="molecule type" value="Genomic_DNA"/>
</dbReference>
<accession>A0ACA9L1R2</accession>
<proteinExistence type="predicted"/>
<evidence type="ECO:0000313" key="2">
    <source>
        <dbReference type="Proteomes" id="UP000789860"/>
    </source>
</evidence>
<dbReference type="Proteomes" id="UP000789860">
    <property type="component" value="Unassembled WGS sequence"/>
</dbReference>